<comment type="similarity">
    <text evidence="2">Belongs to the methyl-accepting chemotaxis (MCP) protein family.</text>
</comment>
<dbReference type="STRING" id="43989.cce_0715"/>
<keyword evidence="5" id="KW-0472">Membrane</keyword>
<dbReference type="AlphaFoldDB" id="B1WR08"/>
<feature type="domain" description="Methyl-accepting transducer" evidence="6">
    <location>
        <begin position="557"/>
        <end position="793"/>
    </location>
</feature>
<evidence type="ECO:0000256" key="4">
    <source>
        <dbReference type="SAM" id="Coils"/>
    </source>
</evidence>
<sequence length="830" mass="91030">MGVSLFYTIKSLIINFIKIKTMTTHQDFLSPSNNHEIIDLSSEKSFEETNNQTSNKSIRKVTKIIGNSLRSRLLMTVLPTVLVPLGVASLVGFKIIQQKAQSEILSQLQQNLIRSQDEAETFIKDNFTLTDLVAANPLVIDELRSINNDPETQKLSLVPIETLEKSFNETKLLKSNPAINTYLQQLVKTGKIAEVFITNSDGFNVAYSNPTSDFVQRDESWWQTAEKEGISVDDPEYDDSAKAVVVALAEAIKDPNTGDVLGVIKTGVLADRLNERLTDNVSSNLRETEEIQIISSQAGIPLNTVNQQGSDSEVQTIIGGDNLLTFIKEIVSLNNSESTINSEEIKNLEQQYNLFDLTFKTLENSDNKQKTLLAEFKQDGKIFNLSTIPGVDWVAVASINQSEIAMAGQELLIVFAITAIILGGLSVGLIILLARNLSNPLTNLTNKAQQVASGDLNVQAELAGTFEIKTLANSFNDLVLKVKTLLNQQELATEEQREQRENIENAIITLVDEIEGAADGDLTVRASLDSLELSTVADLFNLIIENLKDIATEVKQSTNKVSHSLETNEHSIRKLAEQSIQDVEEIQKTLTSIEQMSQSIEEVTNNAAHAAQSSEEAYQEVQKGSNAMETTVTSILTLKNTVNDTAQKMKHLGESSQRISQVVAIIEEIALKTNLLAINASVEARRAGEQGQGFTVVAEQVGALAEQSSNATKEIGQIIAAIQRETQEVATQMETGTTQVVDASRLVETTQAYLTKASQKSQEINQLMQSISQATISQSETSQIVTNLMQKVSQSSQDKASSSNQIAEAIHQTTEVAKDLESKVDQFRVN</sequence>
<gene>
    <name evidence="8" type="ordered locus">cce_0715</name>
</gene>
<dbReference type="SUPFAM" id="SSF158472">
    <property type="entry name" value="HAMP domain-like"/>
    <property type="match status" value="1"/>
</dbReference>
<dbReference type="SMART" id="SM00283">
    <property type="entry name" value="MA"/>
    <property type="match status" value="1"/>
</dbReference>
<feature type="domain" description="HAMP" evidence="7">
    <location>
        <begin position="435"/>
        <end position="487"/>
    </location>
</feature>
<dbReference type="SUPFAM" id="SSF58104">
    <property type="entry name" value="Methyl-accepting chemotaxis protein (MCP) signaling domain"/>
    <property type="match status" value="1"/>
</dbReference>
<dbReference type="PANTHER" id="PTHR32089">
    <property type="entry name" value="METHYL-ACCEPTING CHEMOTAXIS PROTEIN MCPB"/>
    <property type="match status" value="1"/>
</dbReference>
<organism evidence="8 9">
    <name type="scientific">Crocosphaera subtropica (strain ATCC 51142 / BH68)</name>
    <name type="common">Cyanothece sp. (strain ATCC 51142)</name>
    <dbReference type="NCBI Taxonomy" id="43989"/>
    <lineage>
        <taxon>Bacteria</taxon>
        <taxon>Bacillati</taxon>
        <taxon>Cyanobacteriota</taxon>
        <taxon>Cyanophyceae</taxon>
        <taxon>Oscillatoriophycideae</taxon>
        <taxon>Chroococcales</taxon>
        <taxon>Aphanothecaceae</taxon>
        <taxon>Crocosphaera</taxon>
        <taxon>Crocosphaera subtropica</taxon>
    </lineage>
</organism>
<feature type="transmembrane region" description="Helical" evidence="5">
    <location>
        <begin position="73"/>
        <end position="96"/>
    </location>
</feature>
<keyword evidence="5" id="KW-1133">Transmembrane helix</keyword>
<feature type="coiled-coil region" evidence="4">
    <location>
        <begin position="486"/>
        <end position="513"/>
    </location>
</feature>
<evidence type="ECO:0000259" key="7">
    <source>
        <dbReference type="PROSITE" id="PS50885"/>
    </source>
</evidence>
<dbReference type="HOGENOM" id="CLU_000445_50_2_3"/>
<dbReference type="Gene3D" id="3.30.450.20">
    <property type="entry name" value="PAS domain"/>
    <property type="match status" value="1"/>
</dbReference>
<dbReference type="InterPro" id="IPR003660">
    <property type="entry name" value="HAMP_dom"/>
</dbReference>
<keyword evidence="1 3" id="KW-0807">Transducer</keyword>
<dbReference type="CDD" id="cd06225">
    <property type="entry name" value="HAMP"/>
    <property type="match status" value="1"/>
</dbReference>
<keyword evidence="5" id="KW-0812">Transmembrane</keyword>
<dbReference type="Proteomes" id="UP000001203">
    <property type="component" value="Chromosome circular"/>
</dbReference>
<dbReference type="GO" id="GO:0007165">
    <property type="term" value="P:signal transduction"/>
    <property type="evidence" value="ECO:0007669"/>
    <property type="project" value="UniProtKB-KW"/>
</dbReference>
<proteinExistence type="inferred from homology"/>
<dbReference type="EMBL" id="CP000806">
    <property type="protein sequence ID" value="ACB50066.1"/>
    <property type="molecule type" value="Genomic_DNA"/>
</dbReference>
<dbReference type="Pfam" id="PF00015">
    <property type="entry name" value="MCPsignal"/>
    <property type="match status" value="1"/>
</dbReference>
<feature type="domain" description="HAMP" evidence="7">
    <location>
        <begin position="501"/>
        <end position="552"/>
    </location>
</feature>
<keyword evidence="4" id="KW-0175">Coiled coil</keyword>
<dbReference type="PROSITE" id="PS50885">
    <property type="entry name" value="HAMP"/>
    <property type="match status" value="2"/>
</dbReference>
<protein>
    <submittedName>
        <fullName evidence="8">Methyl accepting chemotaxis protein</fullName>
    </submittedName>
</protein>
<dbReference type="CDD" id="cd11386">
    <property type="entry name" value="MCP_signal"/>
    <property type="match status" value="1"/>
</dbReference>
<dbReference type="SMART" id="SM00304">
    <property type="entry name" value="HAMP"/>
    <property type="match status" value="2"/>
</dbReference>
<evidence type="ECO:0000313" key="9">
    <source>
        <dbReference type="Proteomes" id="UP000001203"/>
    </source>
</evidence>
<dbReference type="eggNOG" id="COG0840">
    <property type="taxonomic scope" value="Bacteria"/>
</dbReference>
<dbReference type="PANTHER" id="PTHR32089:SF114">
    <property type="entry name" value="METHYL-ACCEPTING CHEMOTAXIS PROTEIN MCPB"/>
    <property type="match status" value="1"/>
</dbReference>
<evidence type="ECO:0000256" key="1">
    <source>
        <dbReference type="ARBA" id="ARBA00023224"/>
    </source>
</evidence>
<evidence type="ECO:0000256" key="3">
    <source>
        <dbReference type="PROSITE-ProRule" id="PRU00284"/>
    </source>
</evidence>
<evidence type="ECO:0000259" key="6">
    <source>
        <dbReference type="PROSITE" id="PS50111"/>
    </source>
</evidence>
<reference evidence="8 9" key="1">
    <citation type="journal article" date="2008" name="Proc. Natl. Acad. Sci. U.S.A.">
        <title>The genome of Cyanothece 51142, a unicellular diazotrophic cyanobacterium important in the marine nitrogen cycle.</title>
        <authorList>
            <person name="Welsh E.A."/>
            <person name="Liberton M."/>
            <person name="Stoeckel J."/>
            <person name="Loh T."/>
            <person name="Elvitigala T."/>
            <person name="Wang C."/>
            <person name="Wollam A."/>
            <person name="Fulton R.S."/>
            <person name="Clifton S.W."/>
            <person name="Jacobs J.M."/>
            <person name="Aurora R."/>
            <person name="Ghosh B.K."/>
            <person name="Sherman L.A."/>
            <person name="Smith R.D."/>
            <person name="Wilson R.K."/>
            <person name="Pakrasi H.B."/>
        </authorList>
    </citation>
    <scope>NUCLEOTIDE SEQUENCE [LARGE SCALE GENOMIC DNA]</scope>
    <source>
        <strain evidence="9">ATCC 51142 / BH68</strain>
    </source>
</reference>
<dbReference type="PROSITE" id="PS50111">
    <property type="entry name" value="CHEMOTAXIS_TRANSDUC_2"/>
    <property type="match status" value="1"/>
</dbReference>
<dbReference type="KEGG" id="cyt:cce_0715"/>
<dbReference type="Gene3D" id="6.10.340.10">
    <property type="match status" value="1"/>
</dbReference>
<dbReference type="GO" id="GO:0016020">
    <property type="term" value="C:membrane"/>
    <property type="evidence" value="ECO:0007669"/>
    <property type="project" value="InterPro"/>
</dbReference>
<accession>B1WR08</accession>
<name>B1WR08_CROS5</name>
<evidence type="ECO:0000256" key="2">
    <source>
        <dbReference type="ARBA" id="ARBA00029447"/>
    </source>
</evidence>
<dbReference type="Pfam" id="PF00672">
    <property type="entry name" value="HAMP"/>
    <property type="match status" value="1"/>
</dbReference>
<dbReference type="Gene3D" id="1.10.287.950">
    <property type="entry name" value="Methyl-accepting chemotaxis protein"/>
    <property type="match status" value="1"/>
</dbReference>
<evidence type="ECO:0000313" key="8">
    <source>
        <dbReference type="EMBL" id="ACB50066.1"/>
    </source>
</evidence>
<evidence type="ECO:0000256" key="5">
    <source>
        <dbReference type="SAM" id="Phobius"/>
    </source>
</evidence>
<keyword evidence="9" id="KW-1185">Reference proteome</keyword>
<feature type="transmembrane region" description="Helical" evidence="5">
    <location>
        <begin position="411"/>
        <end position="434"/>
    </location>
</feature>
<dbReference type="InterPro" id="IPR004089">
    <property type="entry name" value="MCPsignal_dom"/>
</dbReference>